<evidence type="ECO:0000259" key="1">
    <source>
        <dbReference type="Pfam" id="PF13460"/>
    </source>
</evidence>
<dbReference type="SUPFAM" id="SSF51735">
    <property type="entry name" value="NAD(P)-binding Rossmann-fold domains"/>
    <property type="match status" value="1"/>
</dbReference>
<dbReference type="InterPro" id="IPR016040">
    <property type="entry name" value="NAD(P)-bd_dom"/>
</dbReference>
<dbReference type="RefSeq" id="WP_343853319.1">
    <property type="nucleotide sequence ID" value="NZ_BAAAFI010000041.1"/>
</dbReference>
<dbReference type="Proteomes" id="UP001500469">
    <property type="component" value="Unassembled WGS sequence"/>
</dbReference>
<gene>
    <name evidence="2" type="ORF">GCM10009119_31580</name>
</gene>
<dbReference type="InterPro" id="IPR036291">
    <property type="entry name" value="NAD(P)-bd_dom_sf"/>
</dbReference>
<dbReference type="PANTHER" id="PTHR43355:SF2">
    <property type="entry name" value="FLAVIN REDUCTASE (NADPH)"/>
    <property type="match status" value="1"/>
</dbReference>
<evidence type="ECO:0000313" key="2">
    <source>
        <dbReference type="EMBL" id="GAA0880188.1"/>
    </source>
</evidence>
<sequence>MKPFQKIAILGGTGKSGKYLVQHLLNEGYQLKLLLRNPENFTLQSPLIELVAGDARNYESIKSLVNGCQAVISTLGQPKGEPSIFSDATRNVIRAMADFRIDRYIITTGLNVDAPNDQKGERTKAGTDWMKIHYPMTTADKQVEYELLSTSTINWTLVRLPMIEQTDERRPTLVSLVDCPRGSISATDLAYFLAESLSDPNYFKKAPFIANQ</sequence>
<dbReference type="Gene3D" id="3.40.50.720">
    <property type="entry name" value="NAD(P)-binding Rossmann-like Domain"/>
    <property type="match status" value="1"/>
</dbReference>
<evidence type="ECO:0000313" key="3">
    <source>
        <dbReference type="Proteomes" id="UP001500469"/>
    </source>
</evidence>
<comment type="caution">
    <text evidence="2">The sequence shown here is derived from an EMBL/GenBank/DDBJ whole genome shotgun (WGS) entry which is preliminary data.</text>
</comment>
<dbReference type="EMBL" id="BAAAFI010000041">
    <property type="protein sequence ID" value="GAA0880188.1"/>
    <property type="molecule type" value="Genomic_DNA"/>
</dbReference>
<dbReference type="Pfam" id="PF13460">
    <property type="entry name" value="NAD_binding_10"/>
    <property type="match status" value="1"/>
</dbReference>
<name>A0ABP3YG95_9BACT</name>
<keyword evidence="3" id="KW-1185">Reference proteome</keyword>
<dbReference type="InterPro" id="IPR051606">
    <property type="entry name" value="Polyketide_Oxido-like"/>
</dbReference>
<reference evidence="3" key="1">
    <citation type="journal article" date="2019" name="Int. J. Syst. Evol. Microbiol.">
        <title>The Global Catalogue of Microorganisms (GCM) 10K type strain sequencing project: providing services to taxonomists for standard genome sequencing and annotation.</title>
        <authorList>
            <consortium name="The Broad Institute Genomics Platform"/>
            <consortium name="The Broad Institute Genome Sequencing Center for Infectious Disease"/>
            <person name="Wu L."/>
            <person name="Ma J."/>
        </authorList>
    </citation>
    <scope>NUCLEOTIDE SEQUENCE [LARGE SCALE GENOMIC DNA]</scope>
    <source>
        <strain evidence="3">JCM 16112</strain>
    </source>
</reference>
<feature type="domain" description="NAD(P)-binding" evidence="1">
    <location>
        <begin position="11"/>
        <end position="200"/>
    </location>
</feature>
<accession>A0ABP3YG95</accession>
<organism evidence="2 3">
    <name type="scientific">Algoriphagus jejuensis</name>
    <dbReference type="NCBI Taxonomy" id="419934"/>
    <lineage>
        <taxon>Bacteria</taxon>
        <taxon>Pseudomonadati</taxon>
        <taxon>Bacteroidota</taxon>
        <taxon>Cytophagia</taxon>
        <taxon>Cytophagales</taxon>
        <taxon>Cyclobacteriaceae</taxon>
        <taxon>Algoriphagus</taxon>
    </lineage>
</organism>
<proteinExistence type="predicted"/>
<protein>
    <submittedName>
        <fullName evidence="2">SDR family oxidoreductase</fullName>
    </submittedName>
</protein>
<dbReference type="PANTHER" id="PTHR43355">
    <property type="entry name" value="FLAVIN REDUCTASE (NADPH)"/>
    <property type="match status" value="1"/>
</dbReference>